<keyword evidence="1" id="KW-0472">Membrane</keyword>
<dbReference type="PIRSF" id="PIRSF009160">
    <property type="entry name" value="UCP009160"/>
    <property type="match status" value="1"/>
</dbReference>
<evidence type="ECO:0000313" key="2">
    <source>
        <dbReference type="EMBL" id="RZU47433.1"/>
    </source>
</evidence>
<organism evidence="2 3">
    <name type="scientific">Fluviicoccus keumensis</name>
    <dbReference type="NCBI Taxonomy" id="1435465"/>
    <lineage>
        <taxon>Bacteria</taxon>
        <taxon>Pseudomonadati</taxon>
        <taxon>Pseudomonadota</taxon>
        <taxon>Gammaproteobacteria</taxon>
        <taxon>Moraxellales</taxon>
        <taxon>Moraxellaceae</taxon>
        <taxon>Fluviicoccus</taxon>
    </lineage>
</organism>
<accession>A0A4Q7ZBS5</accession>
<keyword evidence="1" id="KW-1133">Transmembrane helix</keyword>
<evidence type="ECO:0000256" key="1">
    <source>
        <dbReference type="SAM" id="Phobius"/>
    </source>
</evidence>
<feature type="transmembrane region" description="Helical" evidence="1">
    <location>
        <begin position="143"/>
        <end position="165"/>
    </location>
</feature>
<feature type="transmembrane region" description="Helical" evidence="1">
    <location>
        <begin position="82"/>
        <end position="103"/>
    </location>
</feature>
<dbReference type="InterPro" id="IPR010539">
    <property type="entry name" value="BaxI_1-like"/>
</dbReference>
<feature type="transmembrane region" description="Helical" evidence="1">
    <location>
        <begin position="177"/>
        <end position="195"/>
    </location>
</feature>
<dbReference type="PANTHER" id="PTHR41282:SF1">
    <property type="entry name" value="CONSERVED TRANSMEMBRANE PROTEIN-RELATED"/>
    <property type="match status" value="1"/>
</dbReference>
<dbReference type="Proteomes" id="UP000292423">
    <property type="component" value="Unassembled WGS sequence"/>
</dbReference>
<sequence length="240" mass="26021">MSGNPLFGDRLYQKVEVGVSGMTVKGTINRLAMLLAMTLITACWSWQQFRVDPGAGMLWAAGGAMLGLVMVLVMMFKRQWAAFLAPGYALAEGLFLGAISATFEKMYGGIVIQAVLLTFGVMFAMLFAYMTGIVKVTPGLMKAVFAATMGVAIYYLIAMVMGMFGAEAPLIHQSGPLGIGFSLVVIGIAAFNLVIDFAQIENAAQAGMPKYMEWYGAFALLVTLIWLYMEALRFLAKLRE</sequence>
<proteinExistence type="predicted"/>
<dbReference type="EMBL" id="SHKX01000010">
    <property type="protein sequence ID" value="RZU47433.1"/>
    <property type="molecule type" value="Genomic_DNA"/>
</dbReference>
<feature type="transmembrane region" description="Helical" evidence="1">
    <location>
        <begin position="28"/>
        <end position="46"/>
    </location>
</feature>
<evidence type="ECO:0000313" key="3">
    <source>
        <dbReference type="Proteomes" id="UP000292423"/>
    </source>
</evidence>
<feature type="transmembrane region" description="Helical" evidence="1">
    <location>
        <begin position="215"/>
        <end position="236"/>
    </location>
</feature>
<dbReference type="PANTHER" id="PTHR41282">
    <property type="entry name" value="CONSERVED TRANSMEMBRANE PROTEIN-RELATED"/>
    <property type="match status" value="1"/>
</dbReference>
<keyword evidence="3" id="KW-1185">Reference proteome</keyword>
<protein>
    <submittedName>
        <fullName evidence="2">Putative YccA/Bax inhibitor family protein</fullName>
    </submittedName>
</protein>
<dbReference type="AlphaFoldDB" id="A0A4Q7ZBS5"/>
<feature type="transmembrane region" description="Helical" evidence="1">
    <location>
        <begin position="58"/>
        <end position="76"/>
    </location>
</feature>
<name>A0A4Q7ZBS5_9GAMM</name>
<feature type="transmembrane region" description="Helical" evidence="1">
    <location>
        <begin position="110"/>
        <end position="131"/>
    </location>
</feature>
<dbReference type="Pfam" id="PF12811">
    <property type="entry name" value="BaxI_1"/>
    <property type="match status" value="1"/>
</dbReference>
<reference evidence="2 3" key="1">
    <citation type="submission" date="2019-02" db="EMBL/GenBank/DDBJ databases">
        <title>Genomic Encyclopedia of Type Strains, Phase IV (KMG-IV): sequencing the most valuable type-strain genomes for metagenomic binning, comparative biology and taxonomic classification.</title>
        <authorList>
            <person name="Goeker M."/>
        </authorList>
    </citation>
    <scope>NUCLEOTIDE SEQUENCE [LARGE SCALE GENOMIC DNA]</scope>
    <source>
        <strain evidence="2 3">DSM 105135</strain>
    </source>
</reference>
<gene>
    <name evidence="2" type="ORF">EV700_0395</name>
</gene>
<keyword evidence="1" id="KW-0812">Transmembrane</keyword>
<comment type="caution">
    <text evidence="2">The sequence shown here is derived from an EMBL/GenBank/DDBJ whole genome shotgun (WGS) entry which is preliminary data.</text>
</comment>